<dbReference type="OrthoDB" id="883020at2"/>
<name>A0A6P1QSU9_9FLAO</name>
<dbReference type="KEGG" id="bcad:DBX24_02650"/>
<evidence type="ECO:0000313" key="1">
    <source>
        <dbReference type="EMBL" id="QHN64869.1"/>
    </source>
</evidence>
<dbReference type="RefSeq" id="WP_160223902.1">
    <property type="nucleotide sequence ID" value="NZ_CP029149.1"/>
</dbReference>
<proteinExistence type="predicted"/>
<dbReference type="AlphaFoldDB" id="A0A6P1QSU9"/>
<protein>
    <submittedName>
        <fullName evidence="1">Uncharacterized protein</fullName>
    </submittedName>
</protein>
<keyword evidence="2" id="KW-1185">Reference proteome</keyword>
<dbReference type="EMBL" id="CP029149">
    <property type="protein sequence ID" value="QHN64869.1"/>
    <property type="molecule type" value="Genomic_DNA"/>
</dbReference>
<dbReference type="Proteomes" id="UP000464318">
    <property type="component" value="Chromosome"/>
</dbReference>
<accession>A0A6P1QSU9</accession>
<gene>
    <name evidence="1" type="ORF">DBX24_02650</name>
</gene>
<reference evidence="1 2" key="1">
    <citation type="submission" date="2018-04" db="EMBL/GenBank/DDBJ databases">
        <title>Characteristic and Complete Genome Sequencing of A Novel Member of Infective Endocarditis Causative Bacteria: Bergeyella cardium QL-PH.</title>
        <authorList>
            <person name="Pan H."/>
            <person name="Sun E."/>
            <person name="Zhang Y."/>
        </authorList>
    </citation>
    <scope>NUCLEOTIDE SEQUENCE [LARGE SCALE GENOMIC DNA]</scope>
    <source>
        <strain evidence="1 2">HPQL</strain>
    </source>
</reference>
<evidence type="ECO:0000313" key="2">
    <source>
        <dbReference type="Proteomes" id="UP000464318"/>
    </source>
</evidence>
<sequence length="173" mass="20602">MTLSFKTKINGKPTYFVEKIWAGLEEHCIDPFDFEARRTGKYEFKDNIDRNPKIHSIREDRKNRWKEGKNIDFFINSRTENMFRFAPKIAVISTQELKINWFSDKRDLAPCKAGGIYNYVEVIIDGNRLEIKDIEQLAVNDGFESIEDFFDFFNQSFKGKIIHWTKFKYYGNN</sequence>
<organism evidence="1 2">
    <name type="scientific">Bergeyella cardium</name>
    <dbReference type="NCBI Taxonomy" id="1585976"/>
    <lineage>
        <taxon>Bacteria</taxon>
        <taxon>Pseudomonadati</taxon>
        <taxon>Bacteroidota</taxon>
        <taxon>Flavobacteriia</taxon>
        <taxon>Flavobacteriales</taxon>
        <taxon>Weeksellaceae</taxon>
        <taxon>Bergeyella</taxon>
    </lineage>
</organism>